<name>A0A845B467_9SPHN</name>
<dbReference type="OrthoDB" id="9801870at2"/>
<evidence type="ECO:0000313" key="1">
    <source>
        <dbReference type="EMBL" id="MXP44976.1"/>
    </source>
</evidence>
<keyword evidence="2" id="KW-1185">Reference proteome</keyword>
<dbReference type="EMBL" id="WTYL01000003">
    <property type="protein sequence ID" value="MXP44976.1"/>
    <property type="molecule type" value="Genomic_DNA"/>
</dbReference>
<sequence length="274" mass="30519">MVNEPIDTWNVKSFDPALLADFAANADLIRDYLETFRRQSREREASTRLMAYPENPLAGDYLALKERLMGIMASRTIRAWHYTRMTDDEVQLVRQNGVHLSTLETTRARFARQVAAGHITEEVADRLFADSPFQGDQLSARAGKFWMVSNPVLTTSSGVKPLLASWGGEAAHFWQQDSELKLILTTIGLPRVLEIAMPLAHSRHSYRAAEAVVATYARTLGCRPDGGSFDLYSQCALGPETILDVHSEGDESFTQFARGYPPGYMTVDANGDDD</sequence>
<dbReference type="RefSeq" id="WP_160756626.1">
    <property type="nucleotide sequence ID" value="NZ_WTYL01000003.1"/>
</dbReference>
<organism evidence="1 2">
    <name type="scientific">Allopontixanthobacter sediminis</name>
    <dbReference type="NCBI Taxonomy" id="1689985"/>
    <lineage>
        <taxon>Bacteria</taxon>
        <taxon>Pseudomonadati</taxon>
        <taxon>Pseudomonadota</taxon>
        <taxon>Alphaproteobacteria</taxon>
        <taxon>Sphingomonadales</taxon>
        <taxon>Erythrobacteraceae</taxon>
        <taxon>Allopontixanthobacter</taxon>
    </lineage>
</organism>
<evidence type="ECO:0000313" key="2">
    <source>
        <dbReference type="Proteomes" id="UP000431922"/>
    </source>
</evidence>
<proteinExistence type="predicted"/>
<gene>
    <name evidence="1" type="ORF">GRI65_10965</name>
</gene>
<comment type="caution">
    <text evidence="1">The sequence shown here is derived from an EMBL/GenBank/DDBJ whole genome shotgun (WGS) entry which is preliminary data.</text>
</comment>
<dbReference type="Proteomes" id="UP000431922">
    <property type="component" value="Unassembled WGS sequence"/>
</dbReference>
<reference evidence="1 2" key="1">
    <citation type="submission" date="2019-12" db="EMBL/GenBank/DDBJ databases">
        <title>Genomic-based taxomic classification of the family Erythrobacteraceae.</title>
        <authorList>
            <person name="Xu L."/>
        </authorList>
    </citation>
    <scope>NUCLEOTIDE SEQUENCE [LARGE SCALE GENOMIC DNA]</scope>
    <source>
        <strain evidence="1 2">KCTC 42453</strain>
    </source>
</reference>
<protein>
    <submittedName>
        <fullName evidence="1">Uncharacterized protein</fullName>
    </submittedName>
</protein>
<dbReference type="AlphaFoldDB" id="A0A845B467"/>
<accession>A0A845B467</accession>